<gene>
    <name evidence="1" type="ORF">RN001_001086</name>
</gene>
<organism evidence="1 2">
    <name type="scientific">Aquatica leii</name>
    <dbReference type="NCBI Taxonomy" id="1421715"/>
    <lineage>
        <taxon>Eukaryota</taxon>
        <taxon>Metazoa</taxon>
        <taxon>Ecdysozoa</taxon>
        <taxon>Arthropoda</taxon>
        <taxon>Hexapoda</taxon>
        <taxon>Insecta</taxon>
        <taxon>Pterygota</taxon>
        <taxon>Neoptera</taxon>
        <taxon>Endopterygota</taxon>
        <taxon>Coleoptera</taxon>
        <taxon>Polyphaga</taxon>
        <taxon>Elateriformia</taxon>
        <taxon>Elateroidea</taxon>
        <taxon>Lampyridae</taxon>
        <taxon>Luciolinae</taxon>
        <taxon>Aquatica</taxon>
    </lineage>
</organism>
<comment type="caution">
    <text evidence="1">The sequence shown here is derived from an EMBL/GenBank/DDBJ whole genome shotgun (WGS) entry which is preliminary data.</text>
</comment>
<reference evidence="2" key="1">
    <citation type="submission" date="2023-01" db="EMBL/GenBank/DDBJ databases">
        <title>Key to firefly adult light organ development and bioluminescence: homeobox transcription factors regulate luciferase expression and transportation to peroxisome.</title>
        <authorList>
            <person name="Fu X."/>
        </authorList>
    </citation>
    <scope>NUCLEOTIDE SEQUENCE [LARGE SCALE GENOMIC DNA]</scope>
</reference>
<dbReference type="EMBL" id="JARPUR010000001">
    <property type="protein sequence ID" value="KAK4884815.1"/>
    <property type="molecule type" value="Genomic_DNA"/>
</dbReference>
<sequence>MIINAELIDEIEDLVELHNLNIERQMLPDNSNPFDLPNAFFKKLFRFEKEIMLQIITIMSPFMRNSRYSNAIPIHMKILTAISLFATGSYQTSIGQDFNLGLSQAMVSRAIKEVFNVSNQLFSNRYIRFPTNFDLNNIKRR</sequence>
<dbReference type="Proteomes" id="UP001353858">
    <property type="component" value="Unassembled WGS sequence"/>
</dbReference>
<name>A0AAN7PB12_9COLE</name>
<proteinExistence type="predicted"/>
<evidence type="ECO:0000313" key="2">
    <source>
        <dbReference type="Proteomes" id="UP001353858"/>
    </source>
</evidence>
<keyword evidence="2" id="KW-1185">Reference proteome</keyword>
<evidence type="ECO:0008006" key="3">
    <source>
        <dbReference type="Google" id="ProtNLM"/>
    </source>
</evidence>
<accession>A0AAN7PB12</accession>
<dbReference type="AlphaFoldDB" id="A0AAN7PB12"/>
<protein>
    <recommendedName>
        <fullName evidence="3">Nuclease HARBI1</fullName>
    </recommendedName>
</protein>
<evidence type="ECO:0000313" key="1">
    <source>
        <dbReference type="EMBL" id="KAK4884815.1"/>
    </source>
</evidence>